<comment type="caution">
    <text evidence="1">The sequence shown here is derived from an EMBL/GenBank/DDBJ whole genome shotgun (WGS) entry which is preliminary data.</text>
</comment>
<evidence type="ECO:0000313" key="1">
    <source>
        <dbReference type="EMBL" id="KAH3834706.1"/>
    </source>
</evidence>
<proteinExistence type="predicted"/>
<reference evidence="1" key="2">
    <citation type="submission" date="2020-11" db="EMBL/GenBank/DDBJ databases">
        <authorList>
            <person name="McCartney M.A."/>
            <person name="Auch B."/>
            <person name="Kono T."/>
            <person name="Mallez S."/>
            <person name="Becker A."/>
            <person name="Gohl D.M."/>
            <person name="Silverstein K.A.T."/>
            <person name="Koren S."/>
            <person name="Bechman K.B."/>
            <person name="Herman A."/>
            <person name="Abrahante J.E."/>
            <person name="Garbe J."/>
        </authorList>
    </citation>
    <scope>NUCLEOTIDE SEQUENCE</scope>
    <source>
        <strain evidence="1">Duluth1</strain>
        <tissue evidence="1">Whole animal</tissue>
    </source>
</reference>
<keyword evidence="2" id="KW-1185">Reference proteome</keyword>
<organism evidence="1 2">
    <name type="scientific">Dreissena polymorpha</name>
    <name type="common">Zebra mussel</name>
    <name type="synonym">Mytilus polymorpha</name>
    <dbReference type="NCBI Taxonomy" id="45954"/>
    <lineage>
        <taxon>Eukaryota</taxon>
        <taxon>Metazoa</taxon>
        <taxon>Spiralia</taxon>
        <taxon>Lophotrochozoa</taxon>
        <taxon>Mollusca</taxon>
        <taxon>Bivalvia</taxon>
        <taxon>Autobranchia</taxon>
        <taxon>Heteroconchia</taxon>
        <taxon>Euheterodonta</taxon>
        <taxon>Imparidentia</taxon>
        <taxon>Neoheterodontei</taxon>
        <taxon>Myida</taxon>
        <taxon>Dreissenoidea</taxon>
        <taxon>Dreissenidae</taxon>
        <taxon>Dreissena</taxon>
    </lineage>
</organism>
<reference evidence="1" key="1">
    <citation type="journal article" date="2019" name="bioRxiv">
        <title>The Genome of the Zebra Mussel, Dreissena polymorpha: A Resource for Invasive Species Research.</title>
        <authorList>
            <person name="McCartney M.A."/>
            <person name="Auch B."/>
            <person name="Kono T."/>
            <person name="Mallez S."/>
            <person name="Zhang Y."/>
            <person name="Obille A."/>
            <person name="Becker A."/>
            <person name="Abrahante J.E."/>
            <person name="Garbe J."/>
            <person name="Badalamenti J.P."/>
            <person name="Herman A."/>
            <person name="Mangelson H."/>
            <person name="Liachko I."/>
            <person name="Sullivan S."/>
            <person name="Sone E.D."/>
            <person name="Koren S."/>
            <person name="Silverstein K.A.T."/>
            <person name="Beckman K.B."/>
            <person name="Gohl D.M."/>
        </authorList>
    </citation>
    <scope>NUCLEOTIDE SEQUENCE</scope>
    <source>
        <strain evidence="1">Duluth1</strain>
        <tissue evidence="1">Whole animal</tissue>
    </source>
</reference>
<protein>
    <submittedName>
        <fullName evidence="1">Uncharacterized protein</fullName>
    </submittedName>
</protein>
<dbReference type="Proteomes" id="UP000828390">
    <property type="component" value="Unassembled WGS sequence"/>
</dbReference>
<evidence type="ECO:0000313" key="2">
    <source>
        <dbReference type="Proteomes" id="UP000828390"/>
    </source>
</evidence>
<gene>
    <name evidence="1" type="ORF">DPMN_108041</name>
</gene>
<dbReference type="AlphaFoldDB" id="A0A9D4QKJ4"/>
<accession>A0A9D4QKJ4</accession>
<sequence length="52" mass="5803">MNAGSKGVAVDVFTSIWHVATVSKQVAEFCIPFICPESETETNLKVRREFTK</sequence>
<name>A0A9D4QKJ4_DREPO</name>
<dbReference type="EMBL" id="JAIWYP010000004">
    <property type="protein sequence ID" value="KAH3834706.1"/>
    <property type="molecule type" value="Genomic_DNA"/>
</dbReference>